<dbReference type="OrthoDB" id="10565507at2759"/>
<evidence type="ECO:0000313" key="2">
    <source>
        <dbReference type="EMBL" id="OAP60434.1"/>
    </source>
</evidence>
<comment type="caution">
    <text evidence="2">The sequence shown here is derived from an EMBL/GenBank/DDBJ whole genome shotgun (WGS) entry which is preliminary data.</text>
</comment>
<dbReference type="AlphaFoldDB" id="A0A178ZKW1"/>
<gene>
    <name evidence="2" type="ORF">AYL99_05436</name>
</gene>
<reference evidence="2 3" key="1">
    <citation type="submission" date="2016-04" db="EMBL/GenBank/DDBJ databases">
        <title>Draft genome of Fonsecaea erecta CBS 125763.</title>
        <authorList>
            <person name="Weiss V.A."/>
            <person name="Vicente V.A."/>
            <person name="Raittz R.T."/>
            <person name="Moreno L.F."/>
            <person name="De Souza E.M."/>
            <person name="Pedrosa F.O."/>
            <person name="Steffens M.B."/>
            <person name="Faoro H."/>
            <person name="Tadra-Sfeir M.Z."/>
            <person name="Najafzadeh M.J."/>
            <person name="Felipe M.S."/>
            <person name="Teixeira M."/>
            <person name="Sun J."/>
            <person name="Xi L."/>
            <person name="Gomes R."/>
            <person name="De Azevedo C.M."/>
            <person name="Salgado C.G."/>
            <person name="Da Silva M.B."/>
            <person name="Nascimento M.F."/>
            <person name="Queiroz-Telles F."/>
            <person name="Attili D.S."/>
            <person name="Gorbushina A."/>
        </authorList>
    </citation>
    <scope>NUCLEOTIDE SEQUENCE [LARGE SCALE GENOMIC DNA]</scope>
    <source>
        <strain evidence="2 3">CBS 125763</strain>
    </source>
</reference>
<dbReference type="GeneID" id="30009604"/>
<sequence>MSDKKPHNEVETPPKRPACPHTHCEDTNTIPVTIEAFRDIFKKAELDFVGLLWQLEHHGCLRVSSPESDKRIQGQLTVSVEEQVEAAINKIFHTSDWTGRQPLQDLITTFEHDYATKWGQPNGIWHDMARVYPECREEIVVHRDLSAL</sequence>
<dbReference type="EMBL" id="LVYI01000004">
    <property type="protein sequence ID" value="OAP60434.1"/>
    <property type="molecule type" value="Genomic_DNA"/>
</dbReference>
<feature type="region of interest" description="Disordered" evidence="1">
    <location>
        <begin position="1"/>
        <end position="22"/>
    </location>
</feature>
<proteinExistence type="predicted"/>
<keyword evidence="3" id="KW-1185">Reference proteome</keyword>
<accession>A0A178ZKW1</accession>
<evidence type="ECO:0000256" key="1">
    <source>
        <dbReference type="SAM" id="MobiDB-lite"/>
    </source>
</evidence>
<protein>
    <submittedName>
        <fullName evidence="2">Uncharacterized protein</fullName>
    </submittedName>
</protein>
<dbReference type="RefSeq" id="XP_018693801.1">
    <property type="nucleotide sequence ID" value="XM_018836948.1"/>
</dbReference>
<dbReference type="Proteomes" id="UP000078343">
    <property type="component" value="Unassembled WGS sequence"/>
</dbReference>
<organism evidence="2 3">
    <name type="scientific">Fonsecaea erecta</name>
    <dbReference type="NCBI Taxonomy" id="1367422"/>
    <lineage>
        <taxon>Eukaryota</taxon>
        <taxon>Fungi</taxon>
        <taxon>Dikarya</taxon>
        <taxon>Ascomycota</taxon>
        <taxon>Pezizomycotina</taxon>
        <taxon>Eurotiomycetes</taxon>
        <taxon>Chaetothyriomycetidae</taxon>
        <taxon>Chaetothyriales</taxon>
        <taxon>Herpotrichiellaceae</taxon>
        <taxon>Fonsecaea</taxon>
    </lineage>
</organism>
<feature type="compositionally biased region" description="Basic and acidic residues" evidence="1">
    <location>
        <begin position="1"/>
        <end position="14"/>
    </location>
</feature>
<name>A0A178ZKW1_9EURO</name>
<evidence type="ECO:0000313" key="3">
    <source>
        <dbReference type="Proteomes" id="UP000078343"/>
    </source>
</evidence>